<protein>
    <submittedName>
        <fullName evidence="1">Uncharacterized protein</fullName>
    </submittedName>
</protein>
<proteinExistence type="predicted"/>
<organism evidence="1">
    <name type="scientific">viral metagenome</name>
    <dbReference type="NCBI Taxonomy" id="1070528"/>
    <lineage>
        <taxon>unclassified sequences</taxon>
        <taxon>metagenomes</taxon>
        <taxon>organismal metagenomes</taxon>
    </lineage>
</organism>
<reference evidence="1" key="1">
    <citation type="journal article" date="2020" name="Nature">
        <title>Giant virus diversity and host interactions through global metagenomics.</title>
        <authorList>
            <person name="Schulz F."/>
            <person name="Roux S."/>
            <person name="Paez-Espino D."/>
            <person name="Jungbluth S."/>
            <person name="Walsh D.A."/>
            <person name="Denef V.J."/>
            <person name="McMahon K.D."/>
            <person name="Konstantinidis K.T."/>
            <person name="Eloe-Fadrosh E.A."/>
            <person name="Kyrpides N.C."/>
            <person name="Woyke T."/>
        </authorList>
    </citation>
    <scope>NUCLEOTIDE SEQUENCE</scope>
    <source>
        <strain evidence="1">GVMAG-M-3300027810-10</strain>
    </source>
</reference>
<sequence length="182" mass="21508">MANVFNINNNDDDDDDYMNTKLNMDDLYESKQKKDISKLTIYKKMLQRIHIKIKTTCRTSKDQLCWFVVPEFILGVPHYDQPSCIQYVISQLEENGFKLRYNHPNVLFISWGHWIPSYVRTEIKKKTGVEVDGYGNVVEKKKKESDINNLANKKHTYGDKKDYKDISTYKPSGKFIYDDIFK</sequence>
<dbReference type="InterPro" id="IPR043977">
    <property type="entry name" value="DUF5759"/>
</dbReference>
<name>A0A6C0LFV6_9ZZZZ</name>
<dbReference type="EMBL" id="MN740497">
    <property type="protein sequence ID" value="QHU29876.1"/>
    <property type="molecule type" value="Genomic_DNA"/>
</dbReference>
<accession>A0A6C0LFV6</accession>
<dbReference type="Pfam" id="PF19063">
    <property type="entry name" value="DUF5759"/>
    <property type="match status" value="1"/>
</dbReference>
<evidence type="ECO:0000313" key="1">
    <source>
        <dbReference type="EMBL" id="QHU29876.1"/>
    </source>
</evidence>
<dbReference type="AlphaFoldDB" id="A0A6C0LFV6"/>